<evidence type="ECO:0000313" key="3">
    <source>
        <dbReference type="EMBL" id="KAJ6445479.1"/>
    </source>
</evidence>
<feature type="compositionally biased region" description="Polar residues" evidence="2">
    <location>
        <begin position="767"/>
        <end position="777"/>
    </location>
</feature>
<sequence>MSTEPSNGEPRRQVFWYNDHNYQRLIQFSVPTAFDGLDIPLPVIHPAYYRQQGGIQYFTNSFRRPTRLPVWATDDLAFRQSRIFMGGRASFIYRIVASPNIISGPVNAVGQESEISYAIGAILWSQVQSYAATTGEEVAASELIWVANPDFDPRWLNYTYSPPQPLITGGPGWQEQRERLQGRVILSPERLFMDELTSLRNPALNPASLQTLRDLLDWDNQRDPSRDFPLLRRFYVPTLASWALMSIDWRAVDGLTGAQQMTLRGGIPGPALCLQGIRRLSEMNYVPDGPAEDDPSQACTTLAKTATNLKRKHSSEQDDLEARTQVCESKRARAEEVLERLEDSRGNTNQSAVAMSFQDMVCLLGTDICKDIVTISMLRNKPDVVLDNLSEWIDLPQTVCADDQDRCRERVAQAFRHASQERDGNSADRDLRDNLAREADMVRHNCVGVARAVGQVDQQPDQNDTVPLVQWNGFVEHEEARGVSLEQLVEVINQGPDWFSANDDATWTAMRDMYPEVFDTMWEAYLNGFSPLSCHEPSPRGRESPARRSAPAMGPPRGDPRWQVRKDVCKRLNALVYQKPSILFCGPTKPWPRCINTEAPPGQCVTVPSWVVDVGGTSQPNVEAGDCDVYSNSGCIGEPSLVGLHGREARRIKLRYPFSSIRCTGNTTLSLQECPVVNKLTITLKLGGWLSGTWDAVLAGLGSSTLVPLVDGPSGSYEDKQVAMERYSHYQSNDLERPYAEDMAEVWKGSIDPRDWRIVDDGPAAQAPSTKGKQQTRVELGEKGNSGQSRIGKDEHR</sequence>
<keyword evidence="4" id="KW-1185">Reference proteome</keyword>
<keyword evidence="1" id="KW-0175">Coiled coil</keyword>
<dbReference type="Proteomes" id="UP001163105">
    <property type="component" value="Unassembled WGS sequence"/>
</dbReference>
<protein>
    <recommendedName>
        <fullName evidence="5">Enterotoxin</fullName>
    </recommendedName>
</protein>
<reference evidence="3" key="1">
    <citation type="submission" date="2023-01" db="EMBL/GenBank/DDBJ databases">
        <title>The growth and conidiation of Purpureocillium lavendulum are regulated by nitrogen source and histone H3K14 acetylation.</title>
        <authorList>
            <person name="Tang P."/>
            <person name="Han J."/>
            <person name="Zhang C."/>
            <person name="Tang P."/>
            <person name="Qi F."/>
            <person name="Zhang K."/>
            <person name="Liang L."/>
        </authorList>
    </citation>
    <scope>NUCLEOTIDE SEQUENCE</scope>
    <source>
        <strain evidence="3">YMF1.00683</strain>
    </source>
</reference>
<comment type="caution">
    <text evidence="3">The sequence shown here is derived from an EMBL/GenBank/DDBJ whole genome shotgun (WGS) entry which is preliminary data.</text>
</comment>
<evidence type="ECO:0008006" key="5">
    <source>
        <dbReference type="Google" id="ProtNLM"/>
    </source>
</evidence>
<dbReference type="AlphaFoldDB" id="A0AB34G1T5"/>
<name>A0AB34G1T5_9HYPO</name>
<feature type="compositionally biased region" description="Basic and acidic residues" evidence="2">
    <location>
        <begin position="537"/>
        <end position="546"/>
    </location>
</feature>
<evidence type="ECO:0000256" key="1">
    <source>
        <dbReference type="SAM" id="Coils"/>
    </source>
</evidence>
<proteinExistence type="predicted"/>
<evidence type="ECO:0000313" key="4">
    <source>
        <dbReference type="Proteomes" id="UP001163105"/>
    </source>
</evidence>
<feature type="region of interest" description="Disordered" evidence="2">
    <location>
        <begin position="754"/>
        <end position="797"/>
    </location>
</feature>
<feature type="region of interest" description="Disordered" evidence="2">
    <location>
        <begin position="534"/>
        <end position="561"/>
    </location>
</feature>
<organism evidence="3 4">
    <name type="scientific">Purpureocillium lavendulum</name>
    <dbReference type="NCBI Taxonomy" id="1247861"/>
    <lineage>
        <taxon>Eukaryota</taxon>
        <taxon>Fungi</taxon>
        <taxon>Dikarya</taxon>
        <taxon>Ascomycota</taxon>
        <taxon>Pezizomycotina</taxon>
        <taxon>Sordariomycetes</taxon>
        <taxon>Hypocreomycetidae</taxon>
        <taxon>Hypocreales</taxon>
        <taxon>Ophiocordycipitaceae</taxon>
        <taxon>Purpureocillium</taxon>
    </lineage>
</organism>
<dbReference type="EMBL" id="JAQHRD010000001">
    <property type="protein sequence ID" value="KAJ6445479.1"/>
    <property type="molecule type" value="Genomic_DNA"/>
</dbReference>
<evidence type="ECO:0000256" key="2">
    <source>
        <dbReference type="SAM" id="MobiDB-lite"/>
    </source>
</evidence>
<feature type="coiled-coil region" evidence="1">
    <location>
        <begin position="324"/>
        <end position="351"/>
    </location>
</feature>
<accession>A0AB34G1T5</accession>
<dbReference type="Gene3D" id="3.90.210.10">
    <property type="entry name" value="Heat-Labile Enterotoxin, subunit A"/>
    <property type="match status" value="1"/>
</dbReference>
<gene>
    <name evidence="3" type="ORF">O9K51_00240</name>
</gene>